<keyword evidence="3" id="KW-1185">Reference proteome</keyword>
<dbReference type="Pfam" id="PF17100">
    <property type="entry name" value="NACHT_N"/>
    <property type="match status" value="1"/>
</dbReference>
<name>A0A8H4P5M0_9HYPO</name>
<dbReference type="Proteomes" id="UP000554235">
    <property type="component" value="Unassembled WGS sequence"/>
</dbReference>
<sequence>MKELVEKGLEKTKKEAKVKESIKDGMQLVKNVKDIVAIAVKAEPTAAVAWVAITACMEIVTNPVSEPGINRDGINTDKATVDL</sequence>
<evidence type="ECO:0000259" key="1">
    <source>
        <dbReference type="Pfam" id="PF17100"/>
    </source>
</evidence>
<comment type="caution">
    <text evidence="2">The sequence shown here is derived from an EMBL/GenBank/DDBJ whole genome shotgun (WGS) entry which is preliminary data.</text>
</comment>
<dbReference type="AlphaFoldDB" id="A0A8H4P5M0"/>
<dbReference type="InterPro" id="IPR031359">
    <property type="entry name" value="NACHT_N"/>
</dbReference>
<gene>
    <name evidence="2" type="ORF">FALBO_9808</name>
</gene>
<evidence type="ECO:0000313" key="3">
    <source>
        <dbReference type="Proteomes" id="UP000554235"/>
    </source>
</evidence>
<proteinExistence type="predicted"/>
<protein>
    <submittedName>
        <fullName evidence="2">Vegetative incompatibility HET-E-1</fullName>
    </submittedName>
</protein>
<dbReference type="OrthoDB" id="538223at2759"/>
<reference evidence="2 3" key="1">
    <citation type="submission" date="2020-01" db="EMBL/GenBank/DDBJ databases">
        <title>Identification and distribution of gene clusters putatively required for synthesis of sphingolipid metabolism inhibitors in phylogenetically diverse species of the filamentous fungus Fusarium.</title>
        <authorList>
            <person name="Kim H.-S."/>
            <person name="Busman M."/>
            <person name="Brown D.W."/>
            <person name="Divon H."/>
            <person name="Uhlig S."/>
            <person name="Proctor R.H."/>
        </authorList>
    </citation>
    <scope>NUCLEOTIDE SEQUENCE [LARGE SCALE GENOMIC DNA]</scope>
    <source>
        <strain evidence="2 3">NRRL 20459</strain>
    </source>
</reference>
<feature type="domain" description="NWD NACHT-NTPase N-terminal" evidence="1">
    <location>
        <begin position="1"/>
        <end position="75"/>
    </location>
</feature>
<accession>A0A8H4P5M0</accession>
<dbReference type="EMBL" id="JAADYS010001368">
    <property type="protein sequence ID" value="KAF4463379.1"/>
    <property type="molecule type" value="Genomic_DNA"/>
</dbReference>
<organism evidence="2 3">
    <name type="scientific">Fusarium albosuccineum</name>
    <dbReference type="NCBI Taxonomy" id="1237068"/>
    <lineage>
        <taxon>Eukaryota</taxon>
        <taxon>Fungi</taxon>
        <taxon>Dikarya</taxon>
        <taxon>Ascomycota</taxon>
        <taxon>Pezizomycotina</taxon>
        <taxon>Sordariomycetes</taxon>
        <taxon>Hypocreomycetidae</taxon>
        <taxon>Hypocreales</taxon>
        <taxon>Nectriaceae</taxon>
        <taxon>Fusarium</taxon>
        <taxon>Fusarium decemcellulare species complex</taxon>
    </lineage>
</organism>
<evidence type="ECO:0000313" key="2">
    <source>
        <dbReference type="EMBL" id="KAF4463379.1"/>
    </source>
</evidence>